<name>A0AA47GGI5_9LACO</name>
<protein>
    <submittedName>
        <fullName evidence="2">DUF1700 domain-containing protein</fullName>
    </submittedName>
</protein>
<dbReference type="Proteomes" id="UP001164557">
    <property type="component" value="Chromosome"/>
</dbReference>
<organism evidence="2 3">
    <name type="scientific">Lactobacillus helsingborgensis</name>
    <dbReference type="NCBI Taxonomy" id="1218494"/>
    <lineage>
        <taxon>Bacteria</taxon>
        <taxon>Bacillati</taxon>
        <taxon>Bacillota</taxon>
        <taxon>Bacilli</taxon>
        <taxon>Lactobacillales</taxon>
        <taxon>Lactobacillaceae</taxon>
        <taxon>Lactobacillus</taxon>
    </lineage>
</organism>
<feature type="transmembrane region" description="Helical" evidence="1">
    <location>
        <begin position="115"/>
        <end position="140"/>
    </location>
</feature>
<keyword evidence="3" id="KW-1185">Reference proteome</keyword>
<evidence type="ECO:0000313" key="3">
    <source>
        <dbReference type="Proteomes" id="UP001164557"/>
    </source>
</evidence>
<gene>
    <name evidence="2" type="ORF">LDX53_06515</name>
</gene>
<feature type="transmembrane region" description="Helical" evidence="1">
    <location>
        <begin position="86"/>
        <end position="109"/>
    </location>
</feature>
<evidence type="ECO:0000313" key="2">
    <source>
        <dbReference type="EMBL" id="UZX29228.1"/>
    </source>
</evidence>
<keyword evidence="1" id="KW-1133">Transmembrane helix</keyword>
<sequence length="207" mass="23049">MNRIIDNYILQLKQYLIDLPNSDLKDVVQFYQEFLLDGNYHNEADIITELGTPKQLARKIMADYSVSVPEKEETQKTSSKSSLKTIWVILLGVLAAPIGIPLALAAVVVMVAVLIALAAVFIALAIVITSLFVSGVFILVRSFGLLFGGNWASGFFYVGGSMVLTCVSLLLFPIIMKFIRFLTAECAAFFQHIGRRIFKQRYYKVNA</sequence>
<keyword evidence="1" id="KW-0812">Transmembrane</keyword>
<dbReference type="AlphaFoldDB" id="A0AA47GGI5"/>
<dbReference type="RefSeq" id="WP_046327473.1">
    <property type="nucleotide sequence ID" value="NZ_CP084389.1"/>
</dbReference>
<dbReference type="EMBL" id="CP084389">
    <property type="protein sequence ID" value="UZX29228.1"/>
    <property type="molecule type" value="Genomic_DNA"/>
</dbReference>
<evidence type="ECO:0000256" key="1">
    <source>
        <dbReference type="SAM" id="Phobius"/>
    </source>
</evidence>
<proteinExistence type="predicted"/>
<feature type="transmembrane region" description="Helical" evidence="1">
    <location>
        <begin position="152"/>
        <end position="172"/>
    </location>
</feature>
<keyword evidence="1" id="KW-0472">Membrane</keyword>
<dbReference type="Pfam" id="PF22564">
    <property type="entry name" value="HAAS"/>
    <property type="match status" value="1"/>
</dbReference>
<accession>A0AA47GGI5</accession>
<reference evidence="2" key="1">
    <citation type="submission" date="2021-09" db="EMBL/GenBank/DDBJ databases">
        <title>Lactobacillus species from Apis mellifera, Switzerland.</title>
        <authorList>
            <person name="Pfister J."/>
            <person name="Brown A."/>
            <person name="Neumann P."/>
            <person name="Collaud A."/>
            <person name="Retschnig G."/>
            <person name="Perreten V."/>
        </authorList>
    </citation>
    <scope>NUCLEOTIDE SEQUENCE</scope>
    <source>
        <strain evidence="2">IBH002</strain>
    </source>
</reference>